<name>A0ACB7URA1_DIOAL</name>
<gene>
    <name evidence="1" type="ORF">IHE45_14G041800</name>
</gene>
<evidence type="ECO:0000313" key="2">
    <source>
        <dbReference type="Proteomes" id="UP000827976"/>
    </source>
</evidence>
<reference evidence="2" key="1">
    <citation type="journal article" date="2022" name="Nat. Commun.">
        <title>Chromosome evolution and the genetic basis of agronomically important traits in greater yam.</title>
        <authorList>
            <person name="Bredeson J.V."/>
            <person name="Lyons J.B."/>
            <person name="Oniyinde I.O."/>
            <person name="Okereke N.R."/>
            <person name="Kolade O."/>
            <person name="Nnabue I."/>
            <person name="Nwadili C.O."/>
            <person name="Hribova E."/>
            <person name="Parker M."/>
            <person name="Nwogha J."/>
            <person name="Shu S."/>
            <person name="Carlson J."/>
            <person name="Kariba R."/>
            <person name="Muthemba S."/>
            <person name="Knop K."/>
            <person name="Barton G.J."/>
            <person name="Sherwood A.V."/>
            <person name="Lopez-Montes A."/>
            <person name="Asiedu R."/>
            <person name="Jamnadass R."/>
            <person name="Muchugi A."/>
            <person name="Goodstein D."/>
            <person name="Egesi C.N."/>
            <person name="Featherston J."/>
            <person name="Asfaw A."/>
            <person name="Simpson G.G."/>
            <person name="Dolezel J."/>
            <person name="Hendre P.S."/>
            <person name="Van Deynze A."/>
            <person name="Kumar P.L."/>
            <person name="Obidiegwu J.E."/>
            <person name="Bhattacharjee R."/>
            <person name="Rokhsar D.S."/>
        </authorList>
    </citation>
    <scope>NUCLEOTIDE SEQUENCE [LARGE SCALE GENOMIC DNA]</scope>
    <source>
        <strain evidence="2">cv. TDa95/00328</strain>
    </source>
</reference>
<comment type="caution">
    <text evidence="1">The sequence shown here is derived from an EMBL/GenBank/DDBJ whole genome shotgun (WGS) entry which is preliminary data.</text>
</comment>
<dbReference type="Proteomes" id="UP000827976">
    <property type="component" value="Chromosome 14"/>
</dbReference>
<protein>
    <submittedName>
        <fullName evidence="1">FHY3/FAR1 family protein</fullName>
    </submittedName>
</protein>
<evidence type="ECO:0000313" key="1">
    <source>
        <dbReference type="EMBL" id="KAH7663258.1"/>
    </source>
</evidence>
<proteinExistence type="predicted"/>
<sequence>MVVVEDSICERITPKAGMVFNSEEEVYDFYVKYAQQEGFGITKRTTKSEDGRKLKYYALACIRGGKRTSTAKDSFKPRLSTKTNCQARVNVIVDNDGYFTIFHIHFEHNHALNAKPIEAYGVFGDVISFDTIYLTNKYDMSLTLFVGEKHHGQTLLFEYGLLSKEDTETYIWLFRTWLECMLSKAPNAIITYQFMDIQGVVRTAFPNFHHRFCLWHIMKKIPEKLAYINENFKLFQDELRGMIYCNLAFINLDGPICTFLVAGILRGKEGILRKQVVFNVQHNDLEFDIKRSCHLFELIKKNVKEIPAHYILTNWRKEVKHRHTYVKNCYNETQIIEQKVRYNKLCAHFSKATRIGVESNEKCSWLAKSFKSIYFTNDIGGKS</sequence>
<dbReference type="EMBL" id="CM037024">
    <property type="protein sequence ID" value="KAH7663258.1"/>
    <property type="molecule type" value="Genomic_DNA"/>
</dbReference>
<accession>A0ACB7URA1</accession>
<keyword evidence="2" id="KW-1185">Reference proteome</keyword>
<organism evidence="1 2">
    <name type="scientific">Dioscorea alata</name>
    <name type="common">Purple yam</name>
    <dbReference type="NCBI Taxonomy" id="55571"/>
    <lineage>
        <taxon>Eukaryota</taxon>
        <taxon>Viridiplantae</taxon>
        <taxon>Streptophyta</taxon>
        <taxon>Embryophyta</taxon>
        <taxon>Tracheophyta</taxon>
        <taxon>Spermatophyta</taxon>
        <taxon>Magnoliopsida</taxon>
        <taxon>Liliopsida</taxon>
        <taxon>Dioscoreales</taxon>
        <taxon>Dioscoreaceae</taxon>
        <taxon>Dioscorea</taxon>
    </lineage>
</organism>